<keyword evidence="1" id="KW-1133">Transmembrane helix</keyword>
<proteinExistence type="predicted"/>
<dbReference type="PANTHER" id="PTHR40031">
    <property type="entry name" value="HYPOTHETICAL MEMBRANE SPANNING PROTEIN"/>
    <property type="match status" value="1"/>
</dbReference>
<feature type="transmembrane region" description="Helical" evidence="1">
    <location>
        <begin position="121"/>
        <end position="146"/>
    </location>
</feature>
<accession>A0A5D0MPV1</accession>
<gene>
    <name evidence="2" type="ORF">FXF49_05575</name>
</gene>
<evidence type="ECO:0000313" key="2">
    <source>
        <dbReference type="EMBL" id="TYB33591.1"/>
    </source>
</evidence>
<dbReference type="InterPro" id="IPR053170">
    <property type="entry name" value="Transcription_regulator"/>
</dbReference>
<dbReference type="GO" id="GO:0016787">
    <property type="term" value="F:hydrolase activity"/>
    <property type="evidence" value="ECO:0007669"/>
    <property type="project" value="UniProtKB-KW"/>
</dbReference>
<dbReference type="EMBL" id="VSIV01000126">
    <property type="protein sequence ID" value="TYB33591.1"/>
    <property type="molecule type" value="Genomic_DNA"/>
</dbReference>
<evidence type="ECO:0000256" key="1">
    <source>
        <dbReference type="SAM" id="Phobius"/>
    </source>
</evidence>
<dbReference type="InterPro" id="IPR007404">
    <property type="entry name" value="YdjM-like"/>
</dbReference>
<feature type="transmembrane region" description="Helical" evidence="1">
    <location>
        <begin position="83"/>
        <end position="101"/>
    </location>
</feature>
<feature type="transmembrane region" description="Helical" evidence="1">
    <location>
        <begin position="58"/>
        <end position="76"/>
    </location>
</feature>
<dbReference type="AlphaFoldDB" id="A0A5D0MPV1"/>
<feature type="transmembrane region" description="Helical" evidence="1">
    <location>
        <begin position="185"/>
        <end position="201"/>
    </location>
</feature>
<keyword evidence="1" id="KW-0472">Membrane</keyword>
<dbReference type="RefSeq" id="WP_303700928.1">
    <property type="nucleotide sequence ID" value="NZ_VSIV01000126.1"/>
</dbReference>
<dbReference type="PANTHER" id="PTHR40031:SF1">
    <property type="entry name" value="MEMBRANE-BOUND METAL-DEPENDENT HYDROLASE"/>
    <property type="match status" value="1"/>
</dbReference>
<sequence>MDPVTHFTSGVVLLKTLGFKANTRSVVLFGSLALLPDIDNAISFFGTKADYLLYHRGFTHSVWGGLLLGILAAFILKNIFKNRFLFFAITGVAIMYTHIYLDYITSYGTQLLAPFSRHRFAMSSVFIIDPFYTLTLITLLIFALILKNRKTAIIVAAFLIFYPAANLGVKSFVRFKVSKLTDNKVIVTTTVLTPLYWKVIIEDKDRYKVRDVKIYQKINPATFKSYKKFDKESTVYNFNNKFLKTYLWFVDYPVIVKAGGKYDFEIFDLKFIFNYNIFGKQNHKAFVLQFKTNNRGELT</sequence>
<keyword evidence="2" id="KW-0378">Hydrolase</keyword>
<protein>
    <submittedName>
        <fullName evidence="2">Metal-dependent hydrolase</fullName>
    </submittedName>
</protein>
<evidence type="ECO:0000313" key="3">
    <source>
        <dbReference type="Proteomes" id="UP000323337"/>
    </source>
</evidence>
<feature type="non-terminal residue" evidence="2">
    <location>
        <position position="299"/>
    </location>
</feature>
<dbReference type="Pfam" id="PF04307">
    <property type="entry name" value="YdjM"/>
    <property type="match status" value="1"/>
</dbReference>
<feature type="transmembrane region" description="Helical" evidence="1">
    <location>
        <begin position="153"/>
        <end position="173"/>
    </location>
</feature>
<keyword evidence="1" id="KW-0812">Transmembrane</keyword>
<comment type="caution">
    <text evidence="2">The sequence shown here is derived from an EMBL/GenBank/DDBJ whole genome shotgun (WGS) entry which is preliminary data.</text>
</comment>
<name>A0A5D0MPV1_FLESI</name>
<organism evidence="2 3">
    <name type="scientific">Flexistipes sinusarabici</name>
    <dbReference type="NCBI Taxonomy" id="2352"/>
    <lineage>
        <taxon>Bacteria</taxon>
        <taxon>Pseudomonadati</taxon>
        <taxon>Deferribacterota</taxon>
        <taxon>Deferribacteres</taxon>
        <taxon>Deferribacterales</taxon>
        <taxon>Flexistipitaceae</taxon>
        <taxon>Flexistipes</taxon>
    </lineage>
</organism>
<dbReference type="Proteomes" id="UP000323337">
    <property type="component" value="Unassembled WGS sequence"/>
</dbReference>
<reference evidence="2 3" key="1">
    <citation type="submission" date="2019-08" db="EMBL/GenBank/DDBJ databases">
        <title>Genomic characterization of a novel candidate phylum (ARYD3) from a high temperature, high salinity tertiary oil reservoir in north central Oklahoma, USA.</title>
        <authorList>
            <person name="Youssef N.H."/>
            <person name="Yadav A."/>
            <person name="Elshahed M.S."/>
        </authorList>
    </citation>
    <scope>NUCLEOTIDE SEQUENCE [LARGE SCALE GENOMIC DNA]</scope>
    <source>
        <strain evidence="2">ARYD1</strain>
    </source>
</reference>